<proteinExistence type="predicted"/>
<evidence type="ECO:0000256" key="1">
    <source>
        <dbReference type="SAM" id="MobiDB-lite"/>
    </source>
</evidence>
<dbReference type="Proteomes" id="UP000324800">
    <property type="component" value="Unassembled WGS sequence"/>
</dbReference>
<gene>
    <name evidence="2" type="ORF">EZS28_050575</name>
</gene>
<protein>
    <submittedName>
        <fullName evidence="2">Uncharacterized protein</fullName>
    </submittedName>
</protein>
<evidence type="ECO:0000313" key="2">
    <source>
        <dbReference type="EMBL" id="KAA6353898.1"/>
    </source>
</evidence>
<dbReference type="EMBL" id="SNRW01037251">
    <property type="protein sequence ID" value="KAA6353898.1"/>
    <property type="molecule type" value="Genomic_DNA"/>
</dbReference>
<reference evidence="2 3" key="1">
    <citation type="submission" date="2019-03" db="EMBL/GenBank/DDBJ databases">
        <title>Single cell metagenomics reveals metabolic interactions within the superorganism composed of flagellate Streblomastix strix and complex community of Bacteroidetes bacteria on its surface.</title>
        <authorList>
            <person name="Treitli S.C."/>
            <person name="Kolisko M."/>
            <person name="Husnik F."/>
            <person name="Keeling P."/>
            <person name="Hampl V."/>
        </authorList>
    </citation>
    <scope>NUCLEOTIDE SEQUENCE [LARGE SCALE GENOMIC DNA]</scope>
    <source>
        <strain evidence="2">ST1C</strain>
    </source>
</reference>
<feature type="compositionally biased region" description="Polar residues" evidence="1">
    <location>
        <begin position="26"/>
        <end position="38"/>
    </location>
</feature>
<name>A0A5J4T6T8_9EUKA</name>
<feature type="region of interest" description="Disordered" evidence="1">
    <location>
        <begin position="26"/>
        <end position="69"/>
    </location>
</feature>
<comment type="caution">
    <text evidence="2">The sequence shown here is derived from an EMBL/GenBank/DDBJ whole genome shotgun (WGS) entry which is preliminary data.</text>
</comment>
<accession>A0A5J4T6T8</accession>
<dbReference type="AlphaFoldDB" id="A0A5J4T6T8"/>
<feature type="non-terminal residue" evidence="2">
    <location>
        <position position="1"/>
    </location>
</feature>
<sequence length="208" mass="22867">TQAQIQHASPVMNANYLKSLQLANMKKQQGPTPANNSPMGMKRTDSTTSQSRPIAFHPNNSSINNHSYTSPKTNIVAQQQIQARAIPAQNTLNTTPSYAPILQQQIQDMNIPPLTPPGSFTSSNSELVLMCLFFEVCFKGPNSDLEKVVYCCSLQMNVGYLAFEVCALLEPFQFEKDQKKALFISGGVDFGLSADTLVVGFAFVFNCY</sequence>
<feature type="compositionally biased region" description="Polar residues" evidence="1">
    <location>
        <begin position="46"/>
        <end position="69"/>
    </location>
</feature>
<evidence type="ECO:0000313" key="3">
    <source>
        <dbReference type="Proteomes" id="UP000324800"/>
    </source>
</evidence>
<organism evidence="2 3">
    <name type="scientific">Streblomastix strix</name>
    <dbReference type="NCBI Taxonomy" id="222440"/>
    <lineage>
        <taxon>Eukaryota</taxon>
        <taxon>Metamonada</taxon>
        <taxon>Preaxostyla</taxon>
        <taxon>Oxymonadida</taxon>
        <taxon>Streblomastigidae</taxon>
        <taxon>Streblomastix</taxon>
    </lineage>
</organism>